<name>A0A382KK66_9ZZZZ</name>
<dbReference type="SUPFAM" id="SSF50692">
    <property type="entry name" value="ADC-like"/>
    <property type="match status" value="1"/>
</dbReference>
<dbReference type="GO" id="GO:0046872">
    <property type="term" value="F:metal ion binding"/>
    <property type="evidence" value="ECO:0007669"/>
    <property type="project" value="UniProtKB-KW"/>
</dbReference>
<dbReference type="PANTHER" id="PTHR43105:SF14">
    <property type="entry name" value="FORMATE DEHYDROGENASE H"/>
    <property type="match status" value="1"/>
</dbReference>
<sequence length="393" mass="43347">IFWGMGISQHTTGTDNARCLISLCLLTGHIGRHGNGLHPLRGQNNVQGASDVGLIPMVLPGYQSVTDDAIRSKFEDAWGVTIDPNPGLTVVEIMHSVLDGEIKAMLMMGENPFLSDPNMNKVRKALQTMEFLAVQDIFLTETAEFADVILPASTAAEKTGTYVNTNRMVQLGRQAITPPGEARIDGDILIDLANRMLALEDADISWSYDSSEEVWNEIVPLTPIFEGITYDNMEERTVIWPGDQQVIFTDTFPLGRGKFVPAEFAPADEMPDPEYPFVLNTGRMLEHWHTGTMTRRTKALDELAPEPFVEISPEDLMRLGATEGGWLRVSSRRGTITLRSKTSTRVSNGSVFIPFHFKEAAANLLTNDALDPIGKIPEYKFCAIKIENAVAPA</sequence>
<dbReference type="InterPro" id="IPR006655">
    <property type="entry name" value="Mopterin_OxRdtase_prok_CS"/>
</dbReference>
<dbReference type="EMBL" id="UINC01081449">
    <property type="protein sequence ID" value="SVC25304.1"/>
    <property type="molecule type" value="Genomic_DNA"/>
</dbReference>
<dbReference type="FunFam" id="2.40.40.20:FF:000005">
    <property type="entry name" value="Periplasmic nitrate reductase"/>
    <property type="match status" value="1"/>
</dbReference>
<feature type="domain" description="Molybdopterin oxidoreductase" evidence="9">
    <location>
        <begin position="1"/>
        <end position="194"/>
    </location>
</feature>
<evidence type="ECO:0000256" key="7">
    <source>
        <dbReference type="ARBA" id="ARBA00023004"/>
    </source>
</evidence>
<evidence type="ECO:0000313" key="11">
    <source>
        <dbReference type="EMBL" id="SVC25304.1"/>
    </source>
</evidence>
<dbReference type="GO" id="GO:0022904">
    <property type="term" value="P:respiratory electron transport chain"/>
    <property type="evidence" value="ECO:0007669"/>
    <property type="project" value="TreeGrafter"/>
</dbReference>
<evidence type="ECO:0000256" key="1">
    <source>
        <dbReference type="ARBA" id="ARBA00001942"/>
    </source>
</evidence>
<comment type="cofactor">
    <cofactor evidence="1">
        <name>Mo-bis(molybdopterin guanine dinucleotide)</name>
        <dbReference type="ChEBI" id="CHEBI:60539"/>
    </cofactor>
</comment>
<evidence type="ECO:0000256" key="2">
    <source>
        <dbReference type="ARBA" id="ARBA00001966"/>
    </source>
</evidence>
<keyword evidence="6" id="KW-0560">Oxidoreductase</keyword>
<dbReference type="Pfam" id="PF01568">
    <property type="entry name" value="Molydop_binding"/>
    <property type="match status" value="1"/>
</dbReference>
<evidence type="ECO:0000259" key="9">
    <source>
        <dbReference type="Pfam" id="PF00384"/>
    </source>
</evidence>
<feature type="non-terminal residue" evidence="11">
    <location>
        <position position="1"/>
    </location>
</feature>
<dbReference type="GO" id="GO:0003954">
    <property type="term" value="F:NADH dehydrogenase activity"/>
    <property type="evidence" value="ECO:0007669"/>
    <property type="project" value="TreeGrafter"/>
</dbReference>
<keyword evidence="8" id="KW-0411">Iron-sulfur</keyword>
<evidence type="ECO:0000256" key="5">
    <source>
        <dbReference type="ARBA" id="ARBA00022723"/>
    </source>
</evidence>
<evidence type="ECO:0000259" key="10">
    <source>
        <dbReference type="Pfam" id="PF01568"/>
    </source>
</evidence>
<evidence type="ECO:0000256" key="6">
    <source>
        <dbReference type="ARBA" id="ARBA00023002"/>
    </source>
</evidence>
<dbReference type="CDD" id="cd02790">
    <property type="entry name" value="MopB_CT_Formate-Dh_H"/>
    <property type="match status" value="1"/>
</dbReference>
<dbReference type="GO" id="GO:0051539">
    <property type="term" value="F:4 iron, 4 sulfur cluster binding"/>
    <property type="evidence" value="ECO:0007669"/>
    <property type="project" value="UniProtKB-KW"/>
</dbReference>
<dbReference type="AlphaFoldDB" id="A0A382KK66"/>
<accession>A0A382KK66</accession>
<evidence type="ECO:0000256" key="8">
    <source>
        <dbReference type="ARBA" id="ARBA00023014"/>
    </source>
</evidence>
<dbReference type="PROSITE" id="PS00490">
    <property type="entry name" value="MOLYBDOPTERIN_PROK_2"/>
    <property type="match status" value="1"/>
</dbReference>
<dbReference type="InterPro" id="IPR041925">
    <property type="entry name" value="CT_Formate-Dh_H"/>
</dbReference>
<protein>
    <recommendedName>
        <fullName evidence="12">Formate dehydrogenase subunit alpha</fullName>
    </recommendedName>
</protein>
<dbReference type="GO" id="GO:0043546">
    <property type="term" value="F:molybdopterin cofactor binding"/>
    <property type="evidence" value="ECO:0007669"/>
    <property type="project" value="InterPro"/>
</dbReference>
<dbReference type="Pfam" id="PF00384">
    <property type="entry name" value="Molybdopterin"/>
    <property type="match status" value="1"/>
</dbReference>
<feature type="domain" description="Molybdopterin dinucleotide-binding" evidence="10">
    <location>
        <begin position="277"/>
        <end position="383"/>
    </location>
</feature>
<evidence type="ECO:0000256" key="4">
    <source>
        <dbReference type="ARBA" id="ARBA00022505"/>
    </source>
</evidence>
<comment type="cofactor">
    <cofactor evidence="2">
        <name>[4Fe-4S] cluster</name>
        <dbReference type="ChEBI" id="CHEBI:49883"/>
    </cofactor>
</comment>
<keyword evidence="7" id="KW-0408">Iron</keyword>
<organism evidence="11">
    <name type="scientific">marine metagenome</name>
    <dbReference type="NCBI Taxonomy" id="408172"/>
    <lineage>
        <taxon>unclassified sequences</taxon>
        <taxon>metagenomes</taxon>
        <taxon>ecological metagenomes</taxon>
    </lineage>
</organism>
<keyword evidence="5" id="KW-0479">Metal-binding</keyword>
<proteinExistence type="predicted"/>
<dbReference type="InterPro" id="IPR050123">
    <property type="entry name" value="Prok_molybdopt-oxidoreductase"/>
</dbReference>
<dbReference type="InterPro" id="IPR009010">
    <property type="entry name" value="Asp_de-COase-like_dom_sf"/>
</dbReference>
<evidence type="ECO:0000256" key="3">
    <source>
        <dbReference type="ARBA" id="ARBA00022485"/>
    </source>
</evidence>
<dbReference type="Gene3D" id="3.40.50.740">
    <property type="match status" value="1"/>
</dbReference>
<dbReference type="InterPro" id="IPR006657">
    <property type="entry name" value="MoPterin_dinucl-bd_dom"/>
</dbReference>
<dbReference type="GO" id="GO:0016020">
    <property type="term" value="C:membrane"/>
    <property type="evidence" value="ECO:0007669"/>
    <property type="project" value="TreeGrafter"/>
</dbReference>
<dbReference type="Gene3D" id="2.40.40.20">
    <property type="match status" value="1"/>
</dbReference>
<dbReference type="InterPro" id="IPR006656">
    <property type="entry name" value="Mopterin_OxRdtase"/>
</dbReference>
<gene>
    <name evidence="11" type="ORF">METZ01_LOCUS278158</name>
</gene>
<dbReference type="SUPFAM" id="SSF53706">
    <property type="entry name" value="Formate dehydrogenase/DMSO reductase, domains 1-3"/>
    <property type="match status" value="1"/>
</dbReference>
<reference evidence="11" key="1">
    <citation type="submission" date="2018-05" db="EMBL/GenBank/DDBJ databases">
        <authorList>
            <person name="Lanie J.A."/>
            <person name="Ng W.-L."/>
            <person name="Kazmierczak K.M."/>
            <person name="Andrzejewski T.M."/>
            <person name="Davidsen T.M."/>
            <person name="Wayne K.J."/>
            <person name="Tettelin H."/>
            <person name="Glass J.I."/>
            <person name="Rusch D."/>
            <person name="Podicherti R."/>
            <person name="Tsui H.-C.T."/>
            <person name="Winkler M.E."/>
        </authorList>
    </citation>
    <scope>NUCLEOTIDE SEQUENCE</scope>
</reference>
<keyword evidence="4" id="KW-0500">Molybdenum</keyword>
<evidence type="ECO:0008006" key="12">
    <source>
        <dbReference type="Google" id="ProtNLM"/>
    </source>
</evidence>
<dbReference type="PANTHER" id="PTHR43105">
    <property type="entry name" value="RESPIRATORY NITRATE REDUCTASE"/>
    <property type="match status" value="1"/>
</dbReference>
<keyword evidence="3" id="KW-0004">4Fe-4S</keyword>